<protein>
    <submittedName>
        <fullName evidence="1">Uncharacterized protein</fullName>
    </submittedName>
</protein>
<dbReference type="RefSeq" id="WP_011901575.1">
    <property type="nucleotide sequence ID" value="NC_009376.1"/>
</dbReference>
<gene>
    <name evidence="1" type="ordered locus">Pars_2126</name>
</gene>
<dbReference type="HOGENOM" id="CLU_1232807_0_0_2"/>
<dbReference type="KEGG" id="pas:Pars_2126"/>
<evidence type="ECO:0000313" key="1">
    <source>
        <dbReference type="EMBL" id="ABP51672.1"/>
    </source>
</evidence>
<dbReference type="STRING" id="340102.Pars_2126"/>
<proteinExistence type="predicted"/>
<dbReference type="OrthoDB" id="28334at2157"/>
<reference evidence="1 2" key="1">
    <citation type="submission" date="2007-04" db="EMBL/GenBank/DDBJ databases">
        <title>Complete sequence of Pyrobaculum arsenaticum DSM 13514.</title>
        <authorList>
            <consortium name="US DOE Joint Genome Institute"/>
            <person name="Copeland A."/>
            <person name="Lucas S."/>
            <person name="Lapidus A."/>
            <person name="Barry K."/>
            <person name="Glavina del Rio T."/>
            <person name="Dalin E."/>
            <person name="Tice H."/>
            <person name="Pitluck S."/>
            <person name="Chain P."/>
            <person name="Malfatti S."/>
            <person name="Shin M."/>
            <person name="Vergez L."/>
            <person name="Schmutz J."/>
            <person name="Larimer F."/>
            <person name="Land M."/>
            <person name="Hauser L."/>
            <person name="Kyrpides N."/>
            <person name="Mikhailova N."/>
            <person name="Cozen A.E."/>
            <person name="Fitz-Gibbon S.T."/>
            <person name="House C.H."/>
            <person name="Saltikov C."/>
            <person name="Lowe T.M."/>
            <person name="Richardson P."/>
        </authorList>
    </citation>
    <scope>NUCLEOTIDE SEQUENCE [LARGE SCALE GENOMIC DNA]</scope>
    <source>
        <strain evidence="2">ATCC 700994 / DSM 13514 / JCM 11321 / PZ6</strain>
    </source>
</reference>
<dbReference type="GeneID" id="5054382"/>
<dbReference type="EMBL" id="CP000660">
    <property type="protein sequence ID" value="ABP51672.1"/>
    <property type="molecule type" value="Genomic_DNA"/>
</dbReference>
<sequence length="233" mass="26930">MRRIAELILEARIRISYRIAWIMYLLNIRGDKSLPDIKRFYAKAMARRWCPKKDRAFCETAFYKLHSFDIARYLPHDDPVMLLTVALYDVERGDPNMSTLKEYLRNKSLPAELALLTGGIDVERMIQIAAGILKKLGEGNLELIVATWQMTAVRTRTIPPLEKTRDNVILQAILAEMEKRGYVSRKGDTYTLTEDGQKIAPEIYVAPELETLKRMRFVTPSFYVLLNTKTKTL</sequence>
<dbReference type="AlphaFoldDB" id="A4WMQ5"/>
<dbReference type="Proteomes" id="UP000001567">
    <property type="component" value="Chromosome"/>
</dbReference>
<accession>A4WMQ5</accession>
<name>A4WMQ5_PYRAR</name>
<evidence type="ECO:0000313" key="2">
    <source>
        <dbReference type="Proteomes" id="UP000001567"/>
    </source>
</evidence>
<organism evidence="1 2">
    <name type="scientific">Pyrobaculum arsenaticum (strain DSM 13514 / JCM 11321 / PZ6)</name>
    <dbReference type="NCBI Taxonomy" id="340102"/>
    <lineage>
        <taxon>Archaea</taxon>
        <taxon>Thermoproteota</taxon>
        <taxon>Thermoprotei</taxon>
        <taxon>Thermoproteales</taxon>
        <taxon>Thermoproteaceae</taxon>
        <taxon>Pyrobaculum</taxon>
    </lineage>
</organism>